<keyword evidence="1" id="KW-0812">Transmembrane</keyword>
<reference evidence="2 3" key="1">
    <citation type="submission" date="2016-07" db="EMBL/GenBank/DDBJ databases">
        <title>Pervasive Adenine N6-methylation of Active Genes in Fungi.</title>
        <authorList>
            <consortium name="DOE Joint Genome Institute"/>
            <person name="Mondo S.J."/>
            <person name="Dannebaum R.O."/>
            <person name="Kuo R.C."/>
            <person name="Labutti K."/>
            <person name="Haridas S."/>
            <person name="Kuo A."/>
            <person name="Salamov A."/>
            <person name="Ahrendt S.R."/>
            <person name="Lipzen A."/>
            <person name="Sullivan W."/>
            <person name="Andreopoulos W.B."/>
            <person name="Clum A."/>
            <person name="Lindquist E."/>
            <person name="Daum C."/>
            <person name="Ramamoorthy G.K."/>
            <person name="Gryganskyi A."/>
            <person name="Culley D."/>
            <person name="Magnuson J.K."/>
            <person name="James T.Y."/>
            <person name="O'Malley M.A."/>
            <person name="Stajich J.E."/>
            <person name="Spatafora J.W."/>
            <person name="Visel A."/>
            <person name="Grigoriev I.V."/>
        </authorList>
    </citation>
    <scope>NUCLEOTIDE SEQUENCE [LARGE SCALE GENOMIC DNA]</scope>
    <source>
        <strain evidence="2 3">CBS 129021</strain>
    </source>
</reference>
<protein>
    <submittedName>
        <fullName evidence="2">Uncharacterized protein</fullName>
    </submittedName>
</protein>
<dbReference type="GeneID" id="63777211"/>
<evidence type="ECO:0000313" key="3">
    <source>
        <dbReference type="Proteomes" id="UP000193689"/>
    </source>
</evidence>
<dbReference type="RefSeq" id="XP_040712277.1">
    <property type="nucleotide sequence ID" value="XM_040860999.1"/>
</dbReference>
<dbReference type="InParanoid" id="A0A1Y2DKE5"/>
<dbReference type="AlphaFoldDB" id="A0A1Y2DKE5"/>
<name>A0A1Y2DKE5_9PEZI</name>
<feature type="non-terminal residue" evidence="2">
    <location>
        <position position="1"/>
    </location>
</feature>
<dbReference type="EMBL" id="MCFJ01000013">
    <property type="protein sequence ID" value="ORY59703.1"/>
    <property type="molecule type" value="Genomic_DNA"/>
</dbReference>
<feature type="transmembrane region" description="Helical" evidence="1">
    <location>
        <begin position="46"/>
        <end position="68"/>
    </location>
</feature>
<accession>A0A1Y2DKE5</accession>
<keyword evidence="1" id="KW-0472">Membrane</keyword>
<sequence>YRCRTNLIASRCTDTPTLRLSSVYWVPLPFRINVILGSRRYKTTRYLLSLALKFLGAHPAILVIVWGLNVPNASTTSFRLIPLALAATIAALASRLNSQFAPRLPLISIAKARKSITNYIVIAS</sequence>
<keyword evidence="3" id="KW-1185">Reference proteome</keyword>
<keyword evidence="1" id="KW-1133">Transmembrane helix</keyword>
<feature type="transmembrane region" description="Helical" evidence="1">
    <location>
        <begin position="80"/>
        <end position="98"/>
    </location>
</feature>
<evidence type="ECO:0000313" key="2">
    <source>
        <dbReference type="EMBL" id="ORY59703.1"/>
    </source>
</evidence>
<evidence type="ECO:0000256" key="1">
    <source>
        <dbReference type="SAM" id="Phobius"/>
    </source>
</evidence>
<proteinExistence type="predicted"/>
<gene>
    <name evidence="2" type="ORF">BCR38DRAFT_445268</name>
</gene>
<organism evidence="2 3">
    <name type="scientific">Pseudomassariella vexata</name>
    <dbReference type="NCBI Taxonomy" id="1141098"/>
    <lineage>
        <taxon>Eukaryota</taxon>
        <taxon>Fungi</taxon>
        <taxon>Dikarya</taxon>
        <taxon>Ascomycota</taxon>
        <taxon>Pezizomycotina</taxon>
        <taxon>Sordariomycetes</taxon>
        <taxon>Xylariomycetidae</taxon>
        <taxon>Amphisphaeriales</taxon>
        <taxon>Pseudomassariaceae</taxon>
        <taxon>Pseudomassariella</taxon>
    </lineage>
</organism>
<comment type="caution">
    <text evidence="2">The sequence shown here is derived from an EMBL/GenBank/DDBJ whole genome shotgun (WGS) entry which is preliminary data.</text>
</comment>
<dbReference type="Proteomes" id="UP000193689">
    <property type="component" value="Unassembled WGS sequence"/>
</dbReference>